<reference evidence="7" key="1">
    <citation type="journal article" date="2004" name="Nature">
        <title>Genome duplication in the teleost fish Tetraodon nigroviridis reveals the early vertebrate proto-karyotype.</title>
        <authorList>
            <person name="Jaillon O."/>
            <person name="Aury J.-M."/>
            <person name="Brunet F."/>
            <person name="Petit J.-L."/>
            <person name="Stange-Thomann N."/>
            <person name="Mauceli E."/>
            <person name="Bouneau L."/>
            <person name="Fischer C."/>
            <person name="Ozouf-Costaz C."/>
            <person name="Bernot A."/>
            <person name="Nicaud S."/>
            <person name="Jaffe D."/>
            <person name="Fisher S."/>
            <person name="Lutfalla G."/>
            <person name="Dossat C."/>
            <person name="Segurens B."/>
            <person name="Dasilva C."/>
            <person name="Salanoubat M."/>
            <person name="Levy M."/>
            <person name="Boudet N."/>
            <person name="Castellano S."/>
            <person name="Anthouard V."/>
            <person name="Jubin C."/>
            <person name="Castelli V."/>
            <person name="Katinka M."/>
            <person name="Vacherie B."/>
            <person name="Biemont C."/>
            <person name="Skalli Z."/>
            <person name="Cattolico L."/>
            <person name="Poulain J."/>
            <person name="De Berardinis V."/>
            <person name="Cruaud C."/>
            <person name="Duprat S."/>
            <person name="Brottier P."/>
            <person name="Coutanceau J.-P."/>
            <person name="Gouzy J."/>
            <person name="Parra G."/>
            <person name="Lardier G."/>
            <person name="Chapple C."/>
            <person name="McKernan K.J."/>
            <person name="McEwan P."/>
            <person name="Bosak S."/>
            <person name="Kellis M."/>
            <person name="Volff J.-N."/>
            <person name="Guigo R."/>
            <person name="Zody M.C."/>
            <person name="Mesirov J."/>
            <person name="Lindblad-Toh K."/>
            <person name="Birren B."/>
            <person name="Nusbaum C."/>
            <person name="Kahn D."/>
            <person name="Robinson-Rechavi M."/>
            <person name="Laudet V."/>
            <person name="Schachter V."/>
            <person name="Quetier F."/>
            <person name="Saurin W."/>
            <person name="Scarpelli C."/>
            <person name="Wincker P."/>
            <person name="Lander E.S."/>
            <person name="Weissenbach J."/>
            <person name="Roest Crollius H."/>
        </authorList>
    </citation>
    <scope>NUCLEOTIDE SEQUENCE [LARGE SCALE GENOMIC DNA]</scope>
</reference>
<dbReference type="EMBL" id="CAAE01001906">
    <property type="protein sequence ID" value="CAF87236.1"/>
    <property type="molecule type" value="Genomic_DNA"/>
</dbReference>
<sequence>VCFICSLINYQSLISSKGYVYPDWAYLLGWAMAWSSIVTVPIYVIVKLCLTKGTLRHVRNNSS</sequence>
<keyword evidence="3 6" id="KW-0812">Transmembrane</keyword>
<gene>
    <name evidence="7" type="ORF">GSTENG00037507001</name>
</gene>
<dbReference type="OrthoDB" id="6581954at2759"/>
<evidence type="ECO:0000256" key="4">
    <source>
        <dbReference type="ARBA" id="ARBA00022989"/>
    </source>
</evidence>
<dbReference type="GO" id="GO:0016020">
    <property type="term" value="C:membrane"/>
    <property type="evidence" value="ECO:0007669"/>
    <property type="project" value="UniProtKB-SubCell"/>
</dbReference>
<keyword evidence="4 6" id="KW-1133">Transmembrane helix</keyword>
<dbReference type="SUPFAM" id="SSF161070">
    <property type="entry name" value="SNF-like"/>
    <property type="match status" value="1"/>
</dbReference>
<dbReference type="AlphaFoldDB" id="Q4TIP6"/>
<keyword evidence="5 6" id="KW-0472">Membrane</keyword>
<evidence type="ECO:0000256" key="2">
    <source>
        <dbReference type="ARBA" id="ARBA00022448"/>
    </source>
</evidence>
<evidence type="ECO:0000256" key="6">
    <source>
        <dbReference type="SAM" id="Phobius"/>
    </source>
</evidence>
<comment type="subcellular location">
    <subcellularLocation>
        <location evidence="1">Membrane</location>
        <topology evidence="1">Multi-pass membrane protein</topology>
    </subcellularLocation>
</comment>
<reference evidence="7" key="2">
    <citation type="submission" date="2004-02" db="EMBL/GenBank/DDBJ databases">
        <authorList>
            <consortium name="Genoscope"/>
            <consortium name="Whitehead Institute Centre for Genome Research"/>
        </authorList>
    </citation>
    <scope>NUCLEOTIDE SEQUENCE</scope>
</reference>
<protein>
    <submittedName>
        <fullName evidence="7">Chromosome undetermined SCAF1906, whole genome shotgun sequence</fullName>
    </submittedName>
</protein>
<evidence type="ECO:0000256" key="1">
    <source>
        <dbReference type="ARBA" id="ARBA00004141"/>
    </source>
</evidence>
<feature type="transmembrane region" description="Helical" evidence="6">
    <location>
        <begin position="24"/>
        <end position="46"/>
    </location>
</feature>
<dbReference type="KEGG" id="tng:GSTEN00037507G001"/>
<dbReference type="InterPro" id="IPR037272">
    <property type="entry name" value="SNS_sf"/>
</dbReference>
<dbReference type="PROSITE" id="PS50267">
    <property type="entry name" value="NA_NEUROTRAN_SYMP_3"/>
    <property type="match status" value="1"/>
</dbReference>
<dbReference type="Pfam" id="PF00209">
    <property type="entry name" value="SNF"/>
    <property type="match status" value="1"/>
</dbReference>
<evidence type="ECO:0000256" key="5">
    <source>
        <dbReference type="ARBA" id="ARBA00023136"/>
    </source>
</evidence>
<name>Q4TIP6_TETNG</name>
<accession>Q4TIP6</accession>
<dbReference type="InterPro" id="IPR000175">
    <property type="entry name" value="Na/ntran_symport"/>
</dbReference>
<evidence type="ECO:0000256" key="3">
    <source>
        <dbReference type="ARBA" id="ARBA00022692"/>
    </source>
</evidence>
<keyword evidence="2" id="KW-0813">Transport</keyword>
<evidence type="ECO:0000313" key="7">
    <source>
        <dbReference type="EMBL" id="CAF87236.1"/>
    </source>
</evidence>
<proteinExistence type="predicted"/>
<organism evidence="7">
    <name type="scientific">Tetraodon nigroviridis</name>
    <name type="common">Spotted green pufferfish</name>
    <name type="synonym">Chelonodon nigroviridis</name>
    <dbReference type="NCBI Taxonomy" id="99883"/>
    <lineage>
        <taxon>Eukaryota</taxon>
        <taxon>Metazoa</taxon>
        <taxon>Chordata</taxon>
        <taxon>Craniata</taxon>
        <taxon>Vertebrata</taxon>
        <taxon>Euteleostomi</taxon>
        <taxon>Actinopterygii</taxon>
        <taxon>Neopterygii</taxon>
        <taxon>Teleostei</taxon>
        <taxon>Neoteleostei</taxon>
        <taxon>Acanthomorphata</taxon>
        <taxon>Eupercaria</taxon>
        <taxon>Tetraodontiformes</taxon>
        <taxon>Tetradontoidea</taxon>
        <taxon>Tetraodontidae</taxon>
        <taxon>Tetraodon</taxon>
    </lineage>
</organism>
<feature type="non-terminal residue" evidence="7">
    <location>
        <position position="1"/>
    </location>
</feature>